<evidence type="ECO:0000259" key="9">
    <source>
        <dbReference type="PROSITE" id="PS51918"/>
    </source>
</evidence>
<dbReference type="PROSITE" id="PS51918">
    <property type="entry name" value="RADICAL_SAM"/>
    <property type="match status" value="1"/>
</dbReference>
<reference evidence="10 11" key="1">
    <citation type="submission" date="2024-10" db="EMBL/GenBank/DDBJ databases">
        <authorList>
            <person name="Cho J.-C."/>
        </authorList>
    </citation>
    <scope>NUCLEOTIDE SEQUENCE [LARGE SCALE GENOMIC DNA]</scope>
    <source>
        <strain evidence="10 11">KCTC29696</strain>
    </source>
</reference>
<comment type="subunit">
    <text evidence="8">Homodimer.</text>
</comment>
<dbReference type="Gene3D" id="3.20.20.70">
    <property type="entry name" value="Aldolase class I"/>
    <property type="match status" value="1"/>
</dbReference>
<organism evidence="10 11">
    <name type="scientific">Streptomyces chitinivorans</name>
    <dbReference type="NCBI Taxonomy" id="1257027"/>
    <lineage>
        <taxon>Bacteria</taxon>
        <taxon>Bacillati</taxon>
        <taxon>Actinomycetota</taxon>
        <taxon>Actinomycetes</taxon>
        <taxon>Kitasatosporales</taxon>
        <taxon>Streptomycetaceae</taxon>
        <taxon>Streptomyces</taxon>
    </lineage>
</organism>
<comment type="caution">
    <text evidence="8">Lacks conserved residue(s) required for the propagation of feature annotation.</text>
</comment>
<comment type="cofactor">
    <cofactor evidence="8">
        <name>S-adenosyl-L-methionine</name>
        <dbReference type="ChEBI" id="CHEBI:59789"/>
    </cofactor>
    <text evidence="8">Binds 1 S-adenosyl-L-methionine per subunit.</text>
</comment>
<feature type="domain" description="Radical SAM core" evidence="9">
    <location>
        <begin position="33"/>
        <end position="239"/>
    </location>
</feature>
<keyword evidence="2 8" id="KW-0949">S-adenosyl-L-methionine</keyword>
<keyword evidence="6 8" id="KW-0411">Iron-sulfur</keyword>
<comment type="function">
    <text evidence="8">Catalyzes the complex heterocyclic radical-mediated conversion of 6-carboxy-5,6,7,8-tetrahydropterin (CPH4) to 7-carboxy-7-deazaguanine (CDG), a step common to the biosynthetic pathways of all 7-deazapurine-containing compounds.</text>
</comment>
<evidence type="ECO:0000256" key="8">
    <source>
        <dbReference type="HAMAP-Rule" id="MF_00917"/>
    </source>
</evidence>
<feature type="binding site" evidence="8">
    <location>
        <position position="95"/>
    </location>
    <ligand>
        <name>S-adenosyl-L-methionine</name>
        <dbReference type="ChEBI" id="CHEBI:59789"/>
    </ligand>
</feature>
<dbReference type="PANTHER" id="PTHR42836">
    <property type="entry name" value="7-CARBOXY-7-DEAZAGUANINE SYNTHASE"/>
    <property type="match status" value="1"/>
</dbReference>
<evidence type="ECO:0000256" key="4">
    <source>
        <dbReference type="ARBA" id="ARBA00022842"/>
    </source>
</evidence>
<accession>A0ABW7HQ43</accession>
<feature type="binding site" evidence="8">
    <location>
        <position position="42"/>
    </location>
    <ligand>
        <name>substrate</name>
    </ligand>
</feature>
<dbReference type="SFLD" id="SFLDS00029">
    <property type="entry name" value="Radical_SAM"/>
    <property type="match status" value="1"/>
</dbReference>
<evidence type="ECO:0000313" key="10">
    <source>
        <dbReference type="EMBL" id="MFH0247979.1"/>
    </source>
</evidence>
<feature type="binding site" evidence="8">
    <location>
        <position position="53"/>
    </location>
    <ligand>
        <name>[4Fe-4S] cluster</name>
        <dbReference type="ChEBI" id="CHEBI:49883"/>
        <note>4Fe-4S-S-AdoMet</note>
    </ligand>
</feature>
<evidence type="ECO:0000313" key="11">
    <source>
        <dbReference type="Proteomes" id="UP001607069"/>
    </source>
</evidence>
<sequence length="243" mass="25933">MSAAAAAIHRRAAAAGDLVVSELFTSLQGEGPSAGQTAVFVRLGGCNLDCSWCDTPYTWRWDRHDPRAELSVRPVADVARQVLEQRAPRVVVTGGEPLLQQRALLELVARLHEAGRLVEIETNGTIAPAPRLVEGVARFNVSPKLATSGVRTSRRIVPDSLTALAGTGKAVFKFVVTDPGADIPEVEELAASYGMESVWLMPQGTSGPEAVDGMRALAEAAVPRGWSVSPRLHVLLWGDARGR</sequence>
<dbReference type="PIRSF" id="PIRSF000370">
    <property type="entry name" value="QueE"/>
    <property type="match status" value="1"/>
</dbReference>
<gene>
    <name evidence="8" type="primary">queE</name>
    <name evidence="10" type="ORF">ACG5V6_07105</name>
</gene>
<dbReference type="InterPro" id="IPR024924">
    <property type="entry name" value="7-CO-7-deazaguanine_synth-like"/>
</dbReference>
<comment type="pathway">
    <text evidence="8">Purine metabolism; 7-cyano-7-deazaguanine biosynthesis.</text>
</comment>
<dbReference type="PANTHER" id="PTHR42836:SF1">
    <property type="entry name" value="7-CARBOXY-7-DEAZAGUANINE SYNTHASE"/>
    <property type="match status" value="1"/>
</dbReference>
<evidence type="ECO:0000256" key="5">
    <source>
        <dbReference type="ARBA" id="ARBA00023004"/>
    </source>
</evidence>
<evidence type="ECO:0000256" key="6">
    <source>
        <dbReference type="ARBA" id="ARBA00023014"/>
    </source>
</evidence>
<comment type="similarity">
    <text evidence="8">Belongs to the radical SAM superfamily. 7-carboxy-7-deazaguanine synthase family.</text>
</comment>
<keyword evidence="5 8" id="KW-0408">Iron</keyword>
<evidence type="ECO:0000256" key="2">
    <source>
        <dbReference type="ARBA" id="ARBA00022691"/>
    </source>
</evidence>
<keyword evidence="1 8" id="KW-0004">4Fe-4S</keyword>
<evidence type="ECO:0000256" key="7">
    <source>
        <dbReference type="ARBA" id="ARBA00023239"/>
    </source>
</evidence>
<proteinExistence type="inferred from homology"/>
<name>A0ABW7HQ43_9ACTN</name>
<dbReference type="RefSeq" id="WP_279951329.1">
    <property type="nucleotide sequence ID" value="NZ_BAABEN010000031.1"/>
</dbReference>
<protein>
    <recommendedName>
        <fullName evidence="8">7-carboxy-7-deazaguanine synthase</fullName>
        <shortName evidence="8">CDG synthase</shortName>
        <ecNumber evidence="8">4.3.99.3</ecNumber>
    </recommendedName>
    <alternativeName>
        <fullName evidence="8">Queuosine biosynthesis protein QueE</fullName>
    </alternativeName>
</protein>
<keyword evidence="11" id="KW-1185">Reference proteome</keyword>
<dbReference type="InterPro" id="IPR058240">
    <property type="entry name" value="rSAM_sf"/>
</dbReference>
<dbReference type="Proteomes" id="UP001607069">
    <property type="component" value="Unassembled WGS sequence"/>
</dbReference>
<feature type="binding site" evidence="8">
    <location>
        <begin position="142"/>
        <end position="144"/>
    </location>
    <ligand>
        <name>S-adenosyl-L-methionine</name>
        <dbReference type="ChEBI" id="CHEBI:59789"/>
    </ligand>
</feature>
<comment type="cofactor">
    <cofactor evidence="8">
        <name>Mg(2+)</name>
        <dbReference type="ChEBI" id="CHEBI:18420"/>
    </cofactor>
</comment>
<keyword evidence="8" id="KW-0671">Queuosine biosynthesis</keyword>
<feature type="binding site" evidence="8">
    <location>
        <position position="46"/>
    </location>
    <ligand>
        <name>[4Fe-4S] cluster</name>
        <dbReference type="ChEBI" id="CHEBI:49883"/>
        <note>4Fe-4S-S-AdoMet</note>
    </ligand>
</feature>
<dbReference type="SUPFAM" id="SSF102114">
    <property type="entry name" value="Radical SAM enzymes"/>
    <property type="match status" value="1"/>
</dbReference>
<feature type="binding site" evidence="8">
    <location>
        <begin position="52"/>
        <end position="54"/>
    </location>
    <ligand>
        <name>S-adenosyl-L-methionine</name>
        <dbReference type="ChEBI" id="CHEBI:59789"/>
    </ligand>
</feature>
<evidence type="ECO:0000256" key="1">
    <source>
        <dbReference type="ARBA" id="ARBA00022485"/>
    </source>
</evidence>
<comment type="cofactor">
    <cofactor evidence="8">
        <name>[4Fe-4S] cluster</name>
        <dbReference type="ChEBI" id="CHEBI:49883"/>
    </cofactor>
    <text evidence="8">Binds 1 [4Fe-4S] cluster. The cluster is coordinated with 3 cysteines and an exchangeable S-adenosyl-L-methionine.</text>
</comment>
<comment type="caution">
    <text evidence="10">The sequence shown here is derived from an EMBL/GenBank/DDBJ whole genome shotgun (WGS) entry which is preliminary data.</text>
</comment>
<dbReference type="InterPro" id="IPR013785">
    <property type="entry name" value="Aldolase_TIM"/>
</dbReference>
<feature type="binding site" evidence="8">
    <location>
        <position position="93"/>
    </location>
    <ligand>
        <name>substrate</name>
    </ligand>
</feature>
<comment type="catalytic activity">
    <reaction evidence="8">
        <text>6-carboxy-5,6,7,8-tetrahydropterin + H(+) = 7-carboxy-7-carbaguanine + NH4(+)</text>
        <dbReference type="Rhea" id="RHEA:27974"/>
        <dbReference type="ChEBI" id="CHEBI:15378"/>
        <dbReference type="ChEBI" id="CHEBI:28938"/>
        <dbReference type="ChEBI" id="CHEBI:61032"/>
        <dbReference type="ChEBI" id="CHEBI:61036"/>
        <dbReference type="EC" id="4.3.99.3"/>
    </reaction>
</comment>
<feature type="binding site" evidence="8">
    <location>
        <position position="50"/>
    </location>
    <ligand>
        <name>[4Fe-4S] cluster</name>
        <dbReference type="ChEBI" id="CHEBI:49883"/>
        <note>4Fe-4S-S-AdoMet</note>
    </ligand>
</feature>
<dbReference type="InterPro" id="IPR007197">
    <property type="entry name" value="rSAM"/>
</dbReference>
<dbReference type="Pfam" id="PF04055">
    <property type="entry name" value="Radical_SAM"/>
    <property type="match status" value="1"/>
</dbReference>
<feature type="binding site" evidence="8">
    <location>
        <begin position="27"/>
        <end position="29"/>
    </location>
    <ligand>
        <name>substrate</name>
    </ligand>
</feature>
<dbReference type="EMBL" id="JBIHMK010000017">
    <property type="protein sequence ID" value="MFH0247979.1"/>
    <property type="molecule type" value="Genomic_DNA"/>
</dbReference>
<evidence type="ECO:0000256" key="3">
    <source>
        <dbReference type="ARBA" id="ARBA00022723"/>
    </source>
</evidence>
<feature type="binding site" evidence="8">
    <location>
        <position position="55"/>
    </location>
    <ligand>
        <name>Mg(2+)</name>
        <dbReference type="ChEBI" id="CHEBI:18420"/>
    </ligand>
</feature>
<keyword evidence="4 8" id="KW-0460">Magnesium</keyword>
<dbReference type="CDD" id="cd01335">
    <property type="entry name" value="Radical_SAM"/>
    <property type="match status" value="1"/>
</dbReference>
<dbReference type="HAMAP" id="MF_00917">
    <property type="entry name" value="QueE"/>
    <property type="match status" value="1"/>
</dbReference>
<dbReference type="EC" id="4.3.99.3" evidence="8"/>
<keyword evidence="3 8" id="KW-0479">Metal-binding</keyword>
<keyword evidence="7 8" id="KW-0456">Lyase</keyword>